<name>A0A017SU09_9BACT</name>
<gene>
    <name evidence="2" type="ORF">CAP_0563</name>
</gene>
<evidence type="ECO:0000313" key="3">
    <source>
        <dbReference type="Proteomes" id="UP000019678"/>
    </source>
</evidence>
<dbReference type="AlphaFoldDB" id="A0A017SU09"/>
<keyword evidence="3" id="KW-1185">Reference proteome</keyword>
<reference evidence="2 3" key="1">
    <citation type="submission" date="2013-05" db="EMBL/GenBank/DDBJ databases">
        <title>Genome assembly of Chondromyces apiculatus DSM 436.</title>
        <authorList>
            <person name="Sharma G."/>
            <person name="Khatri I."/>
            <person name="Kaur C."/>
            <person name="Mayilraj S."/>
            <person name="Subramanian S."/>
        </authorList>
    </citation>
    <scope>NUCLEOTIDE SEQUENCE [LARGE SCALE GENOMIC DNA]</scope>
    <source>
        <strain evidence="2 3">DSM 436</strain>
    </source>
</reference>
<dbReference type="InterPro" id="IPR016195">
    <property type="entry name" value="Pol/histidinol_Pase-like"/>
</dbReference>
<sequence>MKPLYHRSFPPAPAPAALVVLLALLAFAVTACGRPVPHVFVDVAVSGAHRAELPVPADALAASARGGGYTVLAGDLHCHVMPPDRYPHVSRTPAETVALAREEGLDFVVLTPHLRAGFFQDEVRRADAVKHLRALKQAVAEALGAPGSSSGGATTAGEAGETRAGREKGARRDPLFITGFEYTDFTYGHLGASFADLEEVLAAVPVAETLAQPGRFFEEYVKRGGFLVINHPLLVPLDTIVPWARYDMSWQPFTGRREVPYPDEIMVATHLAHGIEVFNLAVSEMRDRLMLFDRHYTLRQALRLVDWQVLLRPRRFVPVGGSDSHSDHLRATTFVLAKARTPEGIREALLAGRVCVRDPAACSLEVRAAGSDAWLPVGSALVGVRALVARTRGEEARILVNGEEVAPEGPGREVTIPLDPTRCAVIRAEVDGGYSAPVYVNCAGV</sequence>
<feature type="compositionally biased region" description="Low complexity" evidence="1">
    <location>
        <begin position="144"/>
        <end position="159"/>
    </location>
</feature>
<feature type="region of interest" description="Disordered" evidence="1">
    <location>
        <begin position="144"/>
        <end position="168"/>
    </location>
</feature>
<dbReference type="STRING" id="1192034.CAP_0563"/>
<proteinExistence type="predicted"/>
<dbReference type="OrthoDB" id="5511271at2"/>
<dbReference type="SUPFAM" id="SSF89550">
    <property type="entry name" value="PHP domain-like"/>
    <property type="match status" value="1"/>
</dbReference>
<evidence type="ECO:0000256" key="1">
    <source>
        <dbReference type="SAM" id="MobiDB-lite"/>
    </source>
</evidence>
<dbReference type="Gene3D" id="3.20.20.140">
    <property type="entry name" value="Metal-dependent hydrolases"/>
    <property type="match status" value="1"/>
</dbReference>
<organism evidence="2 3">
    <name type="scientific">Chondromyces apiculatus DSM 436</name>
    <dbReference type="NCBI Taxonomy" id="1192034"/>
    <lineage>
        <taxon>Bacteria</taxon>
        <taxon>Pseudomonadati</taxon>
        <taxon>Myxococcota</taxon>
        <taxon>Polyangia</taxon>
        <taxon>Polyangiales</taxon>
        <taxon>Polyangiaceae</taxon>
        <taxon>Chondromyces</taxon>
    </lineage>
</organism>
<dbReference type="PROSITE" id="PS51257">
    <property type="entry name" value="PROKAR_LIPOPROTEIN"/>
    <property type="match status" value="1"/>
</dbReference>
<dbReference type="EMBL" id="ASRX01000109">
    <property type="protein sequence ID" value="EYF00473.1"/>
    <property type="molecule type" value="Genomic_DNA"/>
</dbReference>
<protein>
    <submittedName>
        <fullName evidence="2">Uncharacterized protein</fullName>
    </submittedName>
</protein>
<dbReference type="RefSeq" id="WP_044251230.1">
    <property type="nucleotide sequence ID" value="NZ_ASRX01000109.1"/>
</dbReference>
<comment type="caution">
    <text evidence="2">The sequence shown here is derived from an EMBL/GenBank/DDBJ whole genome shotgun (WGS) entry which is preliminary data.</text>
</comment>
<evidence type="ECO:0000313" key="2">
    <source>
        <dbReference type="EMBL" id="EYF00473.1"/>
    </source>
</evidence>
<accession>A0A017SU09</accession>
<dbReference type="Proteomes" id="UP000019678">
    <property type="component" value="Unassembled WGS sequence"/>
</dbReference>